<dbReference type="AlphaFoldDB" id="A0A7H1N3Y7"/>
<name>A0A7H1N3Y7_9PROT</name>
<dbReference type="InterPro" id="IPR046342">
    <property type="entry name" value="CBS_dom_sf"/>
</dbReference>
<dbReference type="PANTHER" id="PTHR43080">
    <property type="entry name" value="CBS DOMAIN-CONTAINING PROTEIN CBSX3, MITOCHONDRIAL"/>
    <property type="match status" value="1"/>
</dbReference>
<gene>
    <name evidence="4" type="ORF">HQ394_15175</name>
</gene>
<dbReference type="Gene3D" id="3.10.580.10">
    <property type="entry name" value="CBS-domain"/>
    <property type="match status" value="1"/>
</dbReference>
<protein>
    <submittedName>
        <fullName evidence="4">CBS domain-containing protein</fullName>
    </submittedName>
</protein>
<evidence type="ECO:0000259" key="3">
    <source>
        <dbReference type="PROSITE" id="PS51371"/>
    </source>
</evidence>
<reference evidence="4 5" key="1">
    <citation type="submission" date="2020-05" db="EMBL/GenBank/DDBJ databases">
        <title>Complete closed genome sequence of Defluviicoccus vanus.</title>
        <authorList>
            <person name="Bessarab I."/>
            <person name="Arumugam K."/>
            <person name="Maszenan A.M."/>
            <person name="Seviour R.J."/>
            <person name="Williams R.B."/>
        </authorList>
    </citation>
    <scope>NUCLEOTIDE SEQUENCE [LARGE SCALE GENOMIC DNA]</scope>
    <source>
        <strain evidence="4 5">Ben 114</strain>
    </source>
</reference>
<evidence type="ECO:0000256" key="2">
    <source>
        <dbReference type="PROSITE-ProRule" id="PRU00703"/>
    </source>
</evidence>
<dbReference type="SMART" id="SM00116">
    <property type="entry name" value="CBS"/>
    <property type="match status" value="2"/>
</dbReference>
<dbReference type="KEGG" id="dvn:HQ394_15175"/>
<keyword evidence="5" id="KW-1185">Reference proteome</keyword>
<evidence type="ECO:0000313" key="4">
    <source>
        <dbReference type="EMBL" id="QNT70423.1"/>
    </source>
</evidence>
<organism evidence="4 5">
    <name type="scientific">Defluviicoccus vanus</name>
    <dbReference type="NCBI Taxonomy" id="111831"/>
    <lineage>
        <taxon>Bacteria</taxon>
        <taxon>Pseudomonadati</taxon>
        <taxon>Pseudomonadota</taxon>
        <taxon>Alphaproteobacteria</taxon>
        <taxon>Rhodospirillales</taxon>
        <taxon>Rhodospirillaceae</taxon>
        <taxon>Defluviicoccus</taxon>
    </lineage>
</organism>
<dbReference type="SUPFAM" id="SSF54631">
    <property type="entry name" value="CBS-domain pair"/>
    <property type="match status" value="1"/>
</dbReference>
<dbReference type="PANTHER" id="PTHR43080:SF2">
    <property type="entry name" value="CBS DOMAIN-CONTAINING PROTEIN"/>
    <property type="match status" value="1"/>
</dbReference>
<dbReference type="RefSeq" id="WP_190260901.1">
    <property type="nucleotide sequence ID" value="NZ_CP053923.1"/>
</dbReference>
<dbReference type="CDD" id="cd04623">
    <property type="entry name" value="CBS_pair_bac_euk"/>
    <property type="match status" value="1"/>
</dbReference>
<dbReference type="PROSITE" id="PS51371">
    <property type="entry name" value="CBS"/>
    <property type="match status" value="2"/>
</dbReference>
<dbReference type="InterPro" id="IPR000644">
    <property type="entry name" value="CBS_dom"/>
</dbReference>
<dbReference type="Proteomes" id="UP000516369">
    <property type="component" value="Chromosome"/>
</dbReference>
<dbReference type="Pfam" id="PF00571">
    <property type="entry name" value="CBS"/>
    <property type="match status" value="2"/>
</dbReference>
<accession>A0A7H1N3Y7</accession>
<feature type="domain" description="CBS" evidence="3">
    <location>
        <begin position="76"/>
        <end position="132"/>
    </location>
</feature>
<dbReference type="EMBL" id="CP053923">
    <property type="protein sequence ID" value="QNT70423.1"/>
    <property type="molecule type" value="Genomic_DNA"/>
</dbReference>
<feature type="domain" description="CBS" evidence="3">
    <location>
        <begin position="8"/>
        <end position="67"/>
    </location>
</feature>
<evidence type="ECO:0000256" key="1">
    <source>
        <dbReference type="ARBA" id="ARBA00023122"/>
    </source>
</evidence>
<dbReference type="InterPro" id="IPR051257">
    <property type="entry name" value="Diverse_CBS-Domain"/>
</dbReference>
<proteinExistence type="predicted"/>
<keyword evidence="1 2" id="KW-0129">CBS domain</keyword>
<evidence type="ECO:0000313" key="5">
    <source>
        <dbReference type="Proteomes" id="UP000516369"/>
    </source>
</evidence>
<sequence length="142" mass="15419">MYVSDILRNKGARIVSVKADDPVAEAIALLCSNRIGAVLVLDHQENIVGIFSERDIVRSVHRHGKALLDKPVGELMTSPVITCSPGDPVASIEGMMTANRFRHVPVVDGGRLVGMISIGDVVKHRIEEAQAEVDALRRYIAL</sequence>
<dbReference type="InterPro" id="IPR044725">
    <property type="entry name" value="CBSX3_CBS_dom"/>
</dbReference>